<gene>
    <name evidence="2" type="ORF">DNG_09964</name>
</gene>
<dbReference type="Pfam" id="PF06985">
    <property type="entry name" value="HET"/>
    <property type="match status" value="1"/>
</dbReference>
<dbReference type="InterPro" id="IPR052895">
    <property type="entry name" value="HetReg/Transcr_Mod"/>
</dbReference>
<organism evidence="2 3">
    <name type="scientific">Cephalotrichum gorgonifer</name>
    <dbReference type="NCBI Taxonomy" id="2041049"/>
    <lineage>
        <taxon>Eukaryota</taxon>
        <taxon>Fungi</taxon>
        <taxon>Dikarya</taxon>
        <taxon>Ascomycota</taxon>
        <taxon>Pezizomycotina</taxon>
        <taxon>Sordariomycetes</taxon>
        <taxon>Hypocreomycetidae</taxon>
        <taxon>Microascales</taxon>
        <taxon>Microascaceae</taxon>
        <taxon>Cephalotrichum</taxon>
    </lineage>
</organism>
<dbReference type="Proteomes" id="UP001187682">
    <property type="component" value="Unassembled WGS sequence"/>
</dbReference>
<dbReference type="PANTHER" id="PTHR24148:SF64">
    <property type="entry name" value="HETEROKARYON INCOMPATIBILITY DOMAIN-CONTAINING PROTEIN"/>
    <property type="match status" value="1"/>
</dbReference>
<evidence type="ECO:0000313" key="2">
    <source>
        <dbReference type="EMBL" id="SPO07270.1"/>
    </source>
</evidence>
<comment type="caution">
    <text evidence="2">The sequence shown here is derived from an EMBL/GenBank/DDBJ whole genome shotgun (WGS) entry which is preliminary data.</text>
</comment>
<dbReference type="EMBL" id="ONZQ02000019">
    <property type="protein sequence ID" value="SPO07270.1"/>
    <property type="molecule type" value="Genomic_DNA"/>
</dbReference>
<sequence>MTSPAPRYTYTPISKPGQIRLLSIEPGLETDLIRCSLAPAQLDEHPEYEALSYCWGDPSITHVISCNGKELGIPKNLYGALRSLRKRDSARTLWIDAVCINQADIHEKSRQIQIMTGIYTQATQVVVYLGDDSSDLKGLETFMSKAVQLLPAETYDNSMLSVTTTTMIEEAQRLEAEGKETWRTLNWDPYLNLLRRPWFYRKWIIQEVAFAKRAVTICGRDLSVPWAELATIAYRVSQYEIFSEVLPGRDIVDKTCRYANHNANMLLLIGLYRGQGGMLDLVLASQFFKCSVPQDYIFSLLSMAKDPHKSALVPDYTLSVGEVFRRFAVAAILEGGSLNIFSIAPGEPWLDEGETVPSWVPDLTGQNSEPLTSYSVRPRQFFSGGTGAPVVEVLEGGTALRCRGIIVDTIKTMADQTLLDSEMEIPVSREGRSDIVNWANGAVASWVLRSQSLAGIDLRDEDTPPERRRVFCRALMCDQTGMRDRLTDDVVDGLLTLLRQFIDLAAAKDAARTPVSQFSRKYLGQFRQSTSMAGQKRFCVTEAGRFGQVARMSREGDSIAVFLGAEVPTVVRPTDEGTYTVVGECYISGVMDGEVLLGKDGEEEDIILE</sequence>
<protein>
    <recommendedName>
        <fullName evidence="1">Heterokaryon incompatibility domain-containing protein</fullName>
    </recommendedName>
</protein>
<dbReference type="AlphaFoldDB" id="A0AAE8N942"/>
<feature type="domain" description="Heterokaryon incompatibility" evidence="1">
    <location>
        <begin position="48"/>
        <end position="207"/>
    </location>
</feature>
<evidence type="ECO:0000313" key="3">
    <source>
        <dbReference type="Proteomes" id="UP001187682"/>
    </source>
</evidence>
<evidence type="ECO:0000259" key="1">
    <source>
        <dbReference type="Pfam" id="PF06985"/>
    </source>
</evidence>
<accession>A0AAE8N942</accession>
<proteinExistence type="predicted"/>
<dbReference type="InterPro" id="IPR010730">
    <property type="entry name" value="HET"/>
</dbReference>
<dbReference type="Pfam" id="PF26639">
    <property type="entry name" value="Het-6_barrel"/>
    <property type="match status" value="1"/>
</dbReference>
<keyword evidence="3" id="KW-1185">Reference proteome</keyword>
<dbReference type="PANTHER" id="PTHR24148">
    <property type="entry name" value="ANKYRIN REPEAT DOMAIN-CONTAINING PROTEIN 39 HOMOLOG-RELATED"/>
    <property type="match status" value="1"/>
</dbReference>
<name>A0AAE8N942_9PEZI</name>
<reference evidence="2" key="1">
    <citation type="submission" date="2018-03" db="EMBL/GenBank/DDBJ databases">
        <authorList>
            <person name="Guldener U."/>
        </authorList>
    </citation>
    <scope>NUCLEOTIDE SEQUENCE</scope>
</reference>